<name>A0A4Z1GTH2_9HELO</name>
<gene>
    <name evidence="2" type="ORF">BHYA_0081g00020</name>
</gene>
<dbReference type="EMBL" id="PQXK01000081">
    <property type="protein sequence ID" value="TGO38151.1"/>
    <property type="molecule type" value="Genomic_DNA"/>
</dbReference>
<comment type="caution">
    <text evidence="2">The sequence shown here is derived from an EMBL/GenBank/DDBJ whole genome shotgun (WGS) entry which is preliminary data.</text>
</comment>
<dbReference type="Proteomes" id="UP000297814">
    <property type="component" value="Unassembled WGS sequence"/>
</dbReference>
<feature type="region of interest" description="Disordered" evidence="1">
    <location>
        <begin position="1"/>
        <end position="25"/>
    </location>
</feature>
<sequence>MSAQLEYNSQANEAAQENDFPEGFDDLFNKEYEKLEAAAPAPALAFEQEAAAAAVLAPEPQVENGQVDEDAEHNGFGAEFYMEFEETFEKEQRNAAPAPVAPAPQLQANDMLVQSLGIFLTTAEIRARARAREQWYIEGASHLLGLVADANRYISNY</sequence>
<evidence type="ECO:0000313" key="3">
    <source>
        <dbReference type="Proteomes" id="UP000297814"/>
    </source>
</evidence>
<accession>A0A4Z1GTH2</accession>
<proteinExistence type="predicted"/>
<dbReference type="AlphaFoldDB" id="A0A4Z1GTH2"/>
<evidence type="ECO:0000256" key="1">
    <source>
        <dbReference type="SAM" id="MobiDB-lite"/>
    </source>
</evidence>
<protein>
    <submittedName>
        <fullName evidence="2">Uncharacterized protein</fullName>
    </submittedName>
</protein>
<reference evidence="2 3" key="1">
    <citation type="submission" date="2017-12" db="EMBL/GenBank/DDBJ databases">
        <title>Comparative genomics of Botrytis spp.</title>
        <authorList>
            <person name="Valero-Jimenez C.A."/>
            <person name="Tapia P."/>
            <person name="Veloso J."/>
            <person name="Silva-Moreno E."/>
            <person name="Staats M."/>
            <person name="Valdes J.H."/>
            <person name="Van Kan J.A.L."/>
        </authorList>
    </citation>
    <scope>NUCLEOTIDE SEQUENCE [LARGE SCALE GENOMIC DNA]</scope>
    <source>
        <strain evidence="2 3">Bh0001</strain>
    </source>
</reference>
<evidence type="ECO:0000313" key="2">
    <source>
        <dbReference type="EMBL" id="TGO38151.1"/>
    </source>
</evidence>
<feature type="compositionally biased region" description="Polar residues" evidence="1">
    <location>
        <begin position="1"/>
        <end position="15"/>
    </location>
</feature>
<keyword evidence="3" id="KW-1185">Reference proteome</keyword>
<organism evidence="2 3">
    <name type="scientific">Botrytis hyacinthi</name>
    <dbReference type="NCBI Taxonomy" id="278943"/>
    <lineage>
        <taxon>Eukaryota</taxon>
        <taxon>Fungi</taxon>
        <taxon>Dikarya</taxon>
        <taxon>Ascomycota</taxon>
        <taxon>Pezizomycotina</taxon>
        <taxon>Leotiomycetes</taxon>
        <taxon>Helotiales</taxon>
        <taxon>Sclerotiniaceae</taxon>
        <taxon>Botrytis</taxon>
    </lineage>
</organism>